<evidence type="ECO:0000256" key="3">
    <source>
        <dbReference type="ARBA" id="ARBA00022692"/>
    </source>
</evidence>
<evidence type="ECO:0000256" key="5">
    <source>
        <dbReference type="ARBA" id="ARBA00023136"/>
    </source>
</evidence>
<evidence type="ECO:0000256" key="6">
    <source>
        <dbReference type="SAM" id="Phobius"/>
    </source>
</evidence>
<name>A0A0S3AJC2_9PROT</name>
<feature type="transmembrane region" description="Helical" evidence="6">
    <location>
        <begin position="798"/>
        <end position="818"/>
    </location>
</feature>
<reference evidence="9 10" key="1">
    <citation type="submission" date="2016-10" db="EMBL/GenBank/DDBJ databases">
        <authorList>
            <person name="de Groot N.N."/>
        </authorList>
    </citation>
    <scope>NUCLEOTIDE SEQUENCE [LARGE SCALE GENOMIC DNA]</scope>
    <source>
        <strain evidence="8">Nm10</strain>
        <strain evidence="9 10">Nm9</strain>
    </source>
</reference>
<dbReference type="EMBL" id="FOFX01000010">
    <property type="protein sequence ID" value="SEP91941.1"/>
    <property type="molecule type" value="Genomic_DNA"/>
</dbReference>
<reference evidence="11" key="2">
    <citation type="submission" date="2016-10" db="EMBL/GenBank/DDBJ databases">
        <authorList>
            <person name="Varghese N."/>
            <person name="Submissions S."/>
        </authorList>
    </citation>
    <scope>NUCLEOTIDE SEQUENCE [LARGE SCALE GENOMIC DNA]</scope>
    <source>
        <strain evidence="11">Nm10</strain>
    </source>
</reference>
<feature type="transmembrane region" description="Helical" evidence="6">
    <location>
        <begin position="759"/>
        <end position="786"/>
    </location>
</feature>
<gene>
    <name evidence="8" type="ORF">SAMN05216406_13428</name>
    <name evidence="9" type="ORF">SAMN05421510_101035</name>
</gene>
<sequence>MSHLKLSFRMLCRDWRAGELNVLVLALIIAVSGMTTVGFFAERVELALTRESNQLLGADLLVISSRPLPETYADEASRLGLTISSLTKFPSMISDGENNLLTEIKAVTEGYPLRGRIHLASRSSISRAEQPEITIADTIPQPGTIWVDEKVMTRLDLKANDVVDVGAAQLTVTELVVREPDHSVGFINMGARAMINASDLSETDLIQEGSRVSYQLLVAGEVKAVQQFRDWIKPQLTKAQRVEGIRDARPEIKAALERAEKFLSLAALASVVLAAAAIALAVRRFTQRHLDGCAVMRSLGASQQQLFYLYWYYFTTLGVIASAIGCLIGFAAQQILTHWLIGIVDTALPWPSWLPALQGLLVGLVLLVGFALPPVLNLRSVPALRVLRRDIGLSNAHSLAGYLLGLVTLSLLFIWKAQDLKLGLYIVTGFVSAIIIFGCLGWLLIKVLSGLRHQAGGAWRYGLASIYRRAISSVLQAVALGLGLMALLVLTLIQNDLIDDWHASLPPNAPNHFLVNIQADQVQSLQEFFQQYEIEPPPMYPMVKGRLVKINGKNVSPKSYKDDLHAERHIRREFNLTWANELSSDNQIVQGTWWNTGTHEAELSIEEGIAKTIRVKLGDELTYDIAGSHFTAKITSVRKVDWDTFKANFFVVVPPGLLDNYPASFVTSFYVPPAEISMIHELVRTFPSILVVDVAVVINQVQQMIQQVSQAIEFVFLFTLLGGFAVLYAAIAATQDERIYEAAIFRTLGAKREQLSRAWAAEFAILGGLAGLFASAGASALAYVISKHVLHFDYTFNPWIWVVGTLAGVIGVLVAGLLGTRSALSSPPLLTLRKIG</sequence>
<evidence type="ECO:0000313" key="9">
    <source>
        <dbReference type="EMBL" id="SEP91941.1"/>
    </source>
</evidence>
<evidence type="ECO:0000313" key="10">
    <source>
        <dbReference type="Proteomes" id="UP000181998"/>
    </source>
</evidence>
<evidence type="ECO:0000313" key="11">
    <source>
        <dbReference type="Proteomes" id="UP000182882"/>
    </source>
</evidence>
<dbReference type="Proteomes" id="UP000182882">
    <property type="component" value="Unassembled WGS sequence"/>
</dbReference>
<evidence type="ECO:0000259" key="7">
    <source>
        <dbReference type="Pfam" id="PF02687"/>
    </source>
</evidence>
<dbReference type="GO" id="GO:0005886">
    <property type="term" value="C:plasma membrane"/>
    <property type="evidence" value="ECO:0007669"/>
    <property type="project" value="UniProtKB-SubCell"/>
</dbReference>
<feature type="transmembrane region" description="Helical" evidence="6">
    <location>
        <begin position="399"/>
        <end position="417"/>
    </location>
</feature>
<keyword evidence="2" id="KW-1003">Cell membrane</keyword>
<feature type="transmembrane region" description="Helical" evidence="6">
    <location>
        <begin position="306"/>
        <end position="336"/>
    </location>
</feature>
<evidence type="ECO:0000256" key="1">
    <source>
        <dbReference type="ARBA" id="ARBA00004651"/>
    </source>
</evidence>
<dbReference type="PANTHER" id="PTHR30287">
    <property type="entry name" value="MEMBRANE COMPONENT OF PREDICTED ABC SUPERFAMILY METABOLITE UPTAKE TRANSPORTER"/>
    <property type="match status" value="1"/>
</dbReference>
<feature type="domain" description="ABC3 transporter permease C-terminal" evidence="7">
    <location>
        <begin position="714"/>
        <end position="828"/>
    </location>
</feature>
<proteinExistence type="predicted"/>
<keyword evidence="5 6" id="KW-0472">Membrane</keyword>
<keyword evidence="11" id="KW-1185">Reference proteome</keyword>
<organism evidence="9 10">
    <name type="scientific">Nitrosomonas ureae</name>
    <dbReference type="NCBI Taxonomy" id="44577"/>
    <lineage>
        <taxon>Bacteria</taxon>
        <taxon>Pseudomonadati</taxon>
        <taxon>Pseudomonadota</taxon>
        <taxon>Betaproteobacteria</taxon>
        <taxon>Nitrosomonadales</taxon>
        <taxon>Nitrosomonadaceae</taxon>
        <taxon>Nitrosomonas</taxon>
    </lineage>
</organism>
<dbReference type="KEGG" id="nur:ATY38_08355"/>
<keyword evidence="3 6" id="KW-0812">Transmembrane</keyword>
<dbReference type="PANTHER" id="PTHR30287:SF1">
    <property type="entry name" value="INNER MEMBRANE PROTEIN"/>
    <property type="match status" value="1"/>
</dbReference>
<evidence type="ECO:0000256" key="2">
    <source>
        <dbReference type="ARBA" id="ARBA00022475"/>
    </source>
</evidence>
<feature type="transmembrane region" description="Helical" evidence="6">
    <location>
        <begin position="262"/>
        <end position="282"/>
    </location>
</feature>
<evidence type="ECO:0000313" key="8">
    <source>
        <dbReference type="EMBL" id="SDU21011.1"/>
    </source>
</evidence>
<dbReference type="InterPro" id="IPR003838">
    <property type="entry name" value="ABC3_permease_C"/>
</dbReference>
<accession>A0A0S3AJC2</accession>
<comment type="subcellular location">
    <subcellularLocation>
        <location evidence="1">Cell membrane</location>
        <topology evidence="1">Multi-pass membrane protein</topology>
    </subcellularLocation>
</comment>
<dbReference type="OrthoDB" id="5292592at2"/>
<keyword evidence="4 6" id="KW-1133">Transmembrane helix</keyword>
<dbReference type="Pfam" id="PF02687">
    <property type="entry name" value="FtsX"/>
    <property type="match status" value="2"/>
</dbReference>
<feature type="transmembrane region" description="Helical" evidence="6">
    <location>
        <begin position="356"/>
        <end position="378"/>
    </location>
</feature>
<feature type="transmembrane region" description="Helical" evidence="6">
    <location>
        <begin position="466"/>
        <end position="493"/>
    </location>
</feature>
<evidence type="ECO:0000256" key="4">
    <source>
        <dbReference type="ARBA" id="ARBA00022989"/>
    </source>
</evidence>
<dbReference type="EMBL" id="FNLN01000034">
    <property type="protein sequence ID" value="SDU21011.1"/>
    <property type="molecule type" value="Genomic_DNA"/>
</dbReference>
<feature type="domain" description="ABC3 transporter permease C-terminal" evidence="7">
    <location>
        <begin position="265"/>
        <end position="381"/>
    </location>
</feature>
<dbReference type="Proteomes" id="UP000181998">
    <property type="component" value="Unassembled WGS sequence"/>
</dbReference>
<dbReference type="InterPro" id="IPR038766">
    <property type="entry name" value="Membrane_comp_ABC_pdt"/>
</dbReference>
<feature type="transmembrane region" description="Helical" evidence="6">
    <location>
        <begin position="711"/>
        <end position="731"/>
    </location>
</feature>
<dbReference type="STRING" id="44577.ATY38_08355"/>
<dbReference type="RefSeq" id="WP_062558901.1">
    <property type="nucleotide sequence ID" value="NZ_CP013341.1"/>
</dbReference>
<dbReference type="AlphaFoldDB" id="A0A0S3AJC2"/>
<feature type="transmembrane region" description="Helical" evidence="6">
    <location>
        <begin position="20"/>
        <end position="41"/>
    </location>
</feature>
<feature type="transmembrane region" description="Helical" evidence="6">
    <location>
        <begin position="423"/>
        <end position="445"/>
    </location>
</feature>
<protein>
    <submittedName>
        <fullName evidence="9">Putative ABC transport system permease protein</fullName>
    </submittedName>
</protein>